<proteinExistence type="predicted"/>
<dbReference type="EMBL" id="JACBKZ010000013">
    <property type="protein sequence ID" value="KAF5935009.1"/>
    <property type="molecule type" value="Genomic_DNA"/>
</dbReference>
<accession>A0A7J7G2U7</accession>
<dbReference type="Proteomes" id="UP000593564">
    <property type="component" value="Unassembled WGS sequence"/>
</dbReference>
<evidence type="ECO:0000313" key="2">
    <source>
        <dbReference type="EMBL" id="KAF5935009.1"/>
    </source>
</evidence>
<name>A0A7J7G2U7_CAMSI</name>
<gene>
    <name evidence="2" type="ORF">HYC85_026138</name>
</gene>
<keyword evidence="1" id="KW-1133">Transmembrane helix</keyword>
<organism evidence="2 3">
    <name type="scientific">Camellia sinensis</name>
    <name type="common">Tea plant</name>
    <name type="synonym">Thea sinensis</name>
    <dbReference type="NCBI Taxonomy" id="4442"/>
    <lineage>
        <taxon>Eukaryota</taxon>
        <taxon>Viridiplantae</taxon>
        <taxon>Streptophyta</taxon>
        <taxon>Embryophyta</taxon>
        <taxon>Tracheophyta</taxon>
        <taxon>Spermatophyta</taxon>
        <taxon>Magnoliopsida</taxon>
        <taxon>eudicotyledons</taxon>
        <taxon>Gunneridae</taxon>
        <taxon>Pentapetalae</taxon>
        <taxon>asterids</taxon>
        <taxon>Ericales</taxon>
        <taxon>Theaceae</taxon>
        <taxon>Camellia</taxon>
    </lineage>
</organism>
<keyword evidence="3" id="KW-1185">Reference proteome</keyword>
<evidence type="ECO:0000256" key="1">
    <source>
        <dbReference type="SAM" id="Phobius"/>
    </source>
</evidence>
<reference evidence="2 3" key="2">
    <citation type="submission" date="2020-07" db="EMBL/GenBank/DDBJ databases">
        <title>Genome assembly of wild tea tree DASZ reveals pedigree and selection history of tea varieties.</title>
        <authorList>
            <person name="Zhang W."/>
        </authorList>
    </citation>
    <scope>NUCLEOTIDE SEQUENCE [LARGE SCALE GENOMIC DNA]</scope>
    <source>
        <strain evidence="3">cv. G240</strain>
        <tissue evidence="2">Leaf</tissue>
    </source>
</reference>
<feature type="transmembrane region" description="Helical" evidence="1">
    <location>
        <begin position="27"/>
        <end position="48"/>
    </location>
</feature>
<dbReference type="AlphaFoldDB" id="A0A7J7G2U7"/>
<keyword evidence="1" id="KW-0812">Transmembrane</keyword>
<sequence length="53" mass="6009">MDGKVTDNDRRVEKGWLAPATVRLREGMATVGFSSLLFPFVFPIFPFLSSYKL</sequence>
<evidence type="ECO:0000313" key="3">
    <source>
        <dbReference type="Proteomes" id="UP000593564"/>
    </source>
</evidence>
<reference evidence="3" key="1">
    <citation type="journal article" date="2020" name="Nat. Commun.">
        <title>Genome assembly of wild tea tree DASZ reveals pedigree and selection history of tea varieties.</title>
        <authorList>
            <person name="Zhang W."/>
            <person name="Zhang Y."/>
            <person name="Qiu H."/>
            <person name="Guo Y."/>
            <person name="Wan H."/>
            <person name="Zhang X."/>
            <person name="Scossa F."/>
            <person name="Alseekh S."/>
            <person name="Zhang Q."/>
            <person name="Wang P."/>
            <person name="Xu L."/>
            <person name="Schmidt M.H."/>
            <person name="Jia X."/>
            <person name="Li D."/>
            <person name="Zhu A."/>
            <person name="Guo F."/>
            <person name="Chen W."/>
            <person name="Ni D."/>
            <person name="Usadel B."/>
            <person name="Fernie A.R."/>
            <person name="Wen W."/>
        </authorList>
    </citation>
    <scope>NUCLEOTIDE SEQUENCE [LARGE SCALE GENOMIC DNA]</scope>
    <source>
        <strain evidence="3">cv. G240</strain>
    </source>
</reference>
<keyword evidence="1" id="KW-0472">Membrane</keyword>
<comment type="caution">
    <text evidence="2">The sequence shown here is derived from an EMBL/GenBank/DDBJ whole genome shotgun (WGS) entry which is preliminary data.</text>
</comment>
<protein>
    <submittedName>
        <fullName evidence="2">Uncharacterized protein</fullName>
    </submittedName>
</protein>